<dbReference type="SUPFAM" id="SSF51445">
    <property type="entry name" value="(Trans)glycosidases"/>
    <property type="match status" value="2"/>
</dbReference>
<evidence type="ECO:0000313" key="4">
    <source>
        <dbReference type="EMBL" id="AQP45421.1"/>
    </source>
</evidence>
<dbReference type="Pfam" id="PF00128">
    <property type="entry name" value="Alpha-amylase"/>
    <property type="match status" value="1"/>
</dbReference>
<dbReference type="GO" id="GO:0005975">
    <property type="term" value="P:carbohydrate metabolic process"/>
    <property type="evidence" value="ECO:0007669"/>
    <property type="project" value="InterPro"/>
</dbReference>
<comment type="similarity">
    <text evidence="1">Belongs to the glycosyl hydrolase 13 family.</text>
</comment>
<reference evidence="4 5" key="1">
    <citation type="journal article" date="2016" name="Int. J. Syst. Evol. Microbiol.">
        <title>Tessaracoccus flavus sp. nov., isolated from the drainage system of a lindane-producing factory.</title>
        <authorList>
            <person name="Kumari R."/>
            <person name="Singh P."/>
            <person name="Schumann P."/>
            <person name="Lal R."/>
        </authorList>
    </citation>
    <scope>NUCLEOTIDE SEQUENCE [LARGE SCALE GENOMIC DNA]</scope>
    <source>
        <strain evidence="4 5">RP1T</strain>
    </source>
</reference>
<dbReference type="InterPro" id="IPR040671">
    <property type="entry name" value="Pullulanase_N2"/>
</dbReference>
<dbReference type="Pfam" id="PF11852">
    <property type="entry name" value="Pullul_strch_C"/>
    <property type="match status" value="1"/>
</dbReference>
<dbReference type="Gene3D" id="3.20.20.80">
    <property type="entry name" value="Glycosidases"/>
    <property type="match status" value="2"/>
</dbReference>
<dbReference type="GO" id="GO:0016020">
    <property type="term" value="C:membrane"/>
    <property type="evidence" value="ECO:0007669"/>
    <property type="project" value="InterPro"/>
</dbReference>
<dbReference type="SMART" id="SM00642">
    <property type="entry name" value="Aamy"/>
    <property type="match status" value="1"/>
</dbReference>
<dbReference type="SUPFAM" id="SSF81296">
    <property type="entry name" value="E set domains"/>
    <property type="match status" value="2"/>
</dbReference>
<dbReference type="CDD" id="cd12962">
    <property type="entry name" value="X25_BaPul_like"/>
    <property type="match status" value="2"/>
</dbReference>
<evidence type="ECO:0000256" key="2">
    <source>
        <dbReference type="SAM" id="MobiDB-lite"/>
    </source>
</evidence>
<dbReference type="SUPFAM" id="SSF49313">
    <property type="entry name" value="Cadherin-like"/>
    <property type="match status" value="1"/>
</dbReference>
<dbReference type="CDD" id="cd11341">
    <property type="entry name" value="AmyAc_Pullulanase_LD-like"/>
    <property type="match status" value="1"/>
</dbReference>
<dbReference type="Pfam" id="PF22058">
    <property type="entry name" value="X25_BaPul_like"/>
    <property type="match status" value="3"/>
</dbReference>
<dbReference type="PANTHER" id="PTHR43002">
    <property type="entry name" value="GLYCOGEN DEBRANCHING ENZYME"/>
    <property type="match status" value="1"/>
</dbReference>
<dbReference type="GO" id="GO:0005509">
    <property type="term" value="F:calcium ion binding"/>
    <property type="evidence" value="ECO:0007669"/>
    <property type="project" value="InterPro"/>
</dbReference>
<dbReference type="SUPFAM" id="SSF51011">
    <property type="entry name" value="Glycosyl hydrolase domain"/>
    <property type="match status" value="2"/>
</dbReference>
<feature type="region of interest" description="Disordered" evidence="2">
    <location>
        <begin position="1272"/>
        <end position="1291"/>
    </location>
</feature>
<name>A0A1Q2CH40_9ACTN</name>
<evidence type="ECO:0000256" key="1">
    <source>
        <dbReference type="ARBA" id="ARBA00008061"/>
    </source>
</evidence>
<dbReference type="InterPro" id="IPR013780">
    <property type="entry name" value="Glyco_hydro_b"/>
</dbReference>
<dbReference type="InterPro" id="IPR014756">
    <property type="entry name" value="Ig_E-set"/>
</dbReference>
<dbReference type="Pfam" id="PF05345">
    <property type="entry name" value="He_PIG"/>
    <property type="match status" value="1"/>
</dbReference>
<dbReference type="InterPro" id="IPR013783">
    <property type="entry name" value="Ig-like_fold"/>
</dbReference>
<evidence type="ECO:0000259" key="3">
    <source>
        <dbReference type="SMART" id="SM00642"/>
    </source>
</evidence>
<accession>A0A1Q2CH40</accession>
<dbReference type="Pfam" id="PF02922">
    <property type="entry name" value="CBM_48"/>
    <property type="match status" value="1"/>
</dbReference>
<dbReference type="InterPro" id="IPR011839">
    <property type="entry name" value="Pullul_strch"/>
</dbReference>
<organism evidence="4 5">
    <name type="scientific">Tessaracoccus flavus</name>
    <dbReference type="NCBI Taxonomy" id="1610493"/>
    <lineage>
        <taxon>Bacteria</taxon>
        <taxon>Bacillati</taxon>
        <taxon>Actinomycetota</taxon>
        <taxon>Actinomycetes</taxon>
        <taxon>Propionibacteriales</taxon>
        <taxon>Propionibacteriaceae</taxon>
        <taxon>Tessaracoccus</taxon>
    </lineage>
</organism>
<dbReference type="Gene3D" id="2.60.40.1180">
    <property type="entry name" value="Golgi alpha-mannosidase II"/>
    <property type="match status" value="2"/>
</dbReference>
<dbReference type="InterPro" id="IPR054409">
    <property type="entry name" value="X25_BaPul-like"/>
</dbReference>
<dbReference type="InterPro" id="IPR017853">
    <property type="entry name" value="GH"/>
</dbReference>
<dbReference type="CDD" id="cd11339">
    <property type="entry name" value="AmyAc_bac_CMD_like_2"/>
    <property type="match status" value="1"/>
</dbReference>
<dbReference type="Proteomes" id="UP000188324">
    <property type="component" value="Chromosome"/>
</dbReference>
<protein>
    <recommendedName>
        <fullName evidence="3">Glycosyl hydrolase family 13 catalytic domain-containing protein</fullName>
    </recommendedName>
</protein>
<proteinExistence type="inferred from homology"/>
<dbReference type="EMBL" id="CP019605">
    <property type="protein sequence ID" value="AQP45421.1"/>
    <property type="molecule type" value="Genomic_DNA"/>
</dbReference>
<dbReference type="CDD" id="cd02860">
    <property type="entry name" value="E_set_Pullulanase"/>
    <property type="match status" value="1"/>
</dbReference>
<dbReference type="InterPro" id="IPR015919">
    <property type="entry name" value="Cadherin-like_sf"/>
</dbReference>
<dbReference type="InterPro" id="IPR024561">
    <property type="entry name" value="Pullul_strch_C"/>
</dbReference>
<gene>
    <name evidence="4" type="ORF">RPIT_11940</name>
</gene>
<dbReference type="InterPro" id="IPR004193">
    <property type="entry name" value="Glyco_hydro_13_N"/>
</dbReference>
<sequence length="2074" mass="222723">MTDPDGDGVYTGTFTVPAGEQKFKIVLDGDWDQAYGPNNNRGGDAIINPAAEVELTFSFDSATNRVGVSAPLTDTGTAVAGDDAIAQPAVRQGDVENFYFVLTDRFANGDPSNDTGGIEGGRLDHGFDPTHNGFYHGGDIAGLVDQLDYIEGLGTTAIWLTPSFTNRAVQGVDAGYHGYWVTDFTTIDPHLGGNEALTELTTAAHERGMKVYFDIITNHTADGIDYEEGQYTYIDTATEPYRNAAGEPIDVDALAGSDTWPALDPEVSFAYTPVAREGVVKTPSWLNDLTLYHNRGNSTWSGESVTHGDFDGLDDLMTEHPTVVDGMIDIYKAWMDMGIDGFRIDTVKHVNFEFWEEWTDAISDHADAINPDFFMFGEVYDADPGLLAPYVRKTEMDATLDFAFQSRATNFAKGFTTKGMSDLFTADDLYLTADTSAATIPTFLGNHDMGRIGYLLAGSDQREDRSVLAHQLMYLTRGQPVVYYGDEQGFVGIGNDKSARQDMFATEVDEYATQPLLDGTIAGSQDRYLTDARLYTEIAELAQLREDNPALADGAQIELHMTDGAGVYAFSRVDREEKIEYVVALNNATTDQTVDVNTLTPSAAYAPVYNGTAVTATADGVVGLTVPALSAVVLKADRTVAAGAGVPTLGLADGASLSGDTAPVSATVTADRWAETTFAMRELGSTDWQTIGVAEDDTPRVFADVSALATGSLLEVRAVTVDAAGAIGGDSALAVVGQDLSLTATGTDPGNPGDLVISVPGSMNAAMGCAGDWEPGCAEARLSLDENSGLYTGAWDLPAGAYEWKVAYNGSWDENYGVDGVPGGGNFSLTTGGRNVTFFHNPDTKLSWAVHTDDIVTLPGSWQAALGCPGDWQPECLATAMRPVGDGTWVFETDQLPAGSYELKVAINRSWAENYGVDGAPDGANYQLTVNAGDVIKVTYDETTHVLTFEQSNPPLAGVGQAWAQWLTPTTIAWPRTLVQGDPATLSFALHHSADGSVDNDATGGETIDLTYGGALPADLVEQYPHLSNYVALTLAEADAARAAELLEGELLVSAADGDELKAATGVQIPGVLDSLYGDDLADADLGPAWDGDTLTLSVWAPTAQDVALLRWPADGTGDPVRVEATRADDGSWSVSGDRTWEDAQYLWAIDVYVPSLDEVVTNEVTDPYSLALTLNSTRSVVVDLDNPELAPEQWASTESPTVLNDASRAIWEVHVRDFSIRDETVPAEDRGTYKAFTHAESDGMTHLAELADAGIDTVHLLPTFDIATIEEDRSKQLTPDIPSDAGPASEEQQAAVAAVADQDAFNWGYDPFHYTTPEGSYATDANQVGGDRTYEFRQMVGALHATGLQVVLDKVYNHTAQSGQSEKSVLDKVVPGYYHRLSLSGTVETSTCCQNIATEHAAAEKLMVDSVVTWAKDYKVDGFRFDLMGHHSRANMEAVRAALDELTLAEDGVDGSSIYIYGEGWNFGEVADNARFYQATQGQLDGTGIGAFNDRLRDAVHGGGPFDEDHRVLQGFGTGLYTDPNGLNPATSDEQRASLMHAADLIRIGMAGNLEDYTFEAADGTVKRGDQLDYNGSPAAYATMPQESVNYVDAHDNETLYDLGIMKLPVDTSMADRVRMNTVSLATVTLGQSPSFWHAGTEILRSKSLDRDSYNSGDHFNEVDWSLAENTFGSGLPSAEKNSDKWPIMKPLLENPDLKPDTEAMTEAKAQALDLLRLRKSTPLLTLGSADLVHERVTFPNAGDEAIPGLILMAVADHGFETDVDPALDGVLVAINGTPDAIDVAVPDLADWDLVLSDIQADGSDEVVKATAFADGTLSIPARTAALLVAKSADVPVDDTTGPVITPIAPVHATQGKSVTVEVKATDDSLPLVYSATGLPAGLAIDSATGVISGIPTGYGTFHATVTVTDQAGNASSTTVRFNVARAPYVFVPSAPYTKPGTHFVNGRQWMTTCEPYSQTVRCRTLIWASVVNRTGNTFTIERGWAFNNLTYLPFMTRQQWANNPLGHTGEWTADDGSKWRTECDTALTGANGCRTFRWTTVYNAVRSEKSGDYDFTQENKWVFNNMVMFRPW</sequence>
<dbReference type="GO" id="GO:0051060">
    <property type="term" value="F:pullulanase activity"/>
    <property type="evidence" value="ECO:0007669"/>
    <property type="project" value="InterPro"/>
</dbReference>
<dbReference type="STRING" id="1610493.RPIT_11940"/>
<dbReference type="Gene3D" id="2.60.40.10">
    <property type="entry name" value="Immunoglobulins"/>
    <property type="match status" value="5"/>
</dbReference>
<keyword evidence="5" id="KW-1185">Reference proteome</keyword>
<dbReference type="Pfam" id="PF17967">
    <property type="entry name" value="Pullulanase_N2"/>
    <property type="match status" value="1"/>
</dbReference>
<dbReference type="NCBIfam" id="TIGR02103">
    <property type="entry name" value="pullul_strch"/>
    <property type="match status" value="1"/>
</dbReference>
<dbReference type="KEGG" id="tfl:RPIT_11940"/>
<evidence type="ECO:0000313" key="5">
    <source>
        <dbReference type="Proteomes" id="UP000188324"/>
    </source>
</evidence>
<dbReference type="Gene3D" id="2.60.40.1130">
    <property type="entry name" value="Rab geranylgeranyltransferase alpha-subunit, insert domain"/>
    <property type="match status" value="1"/>
</dbReference>
<feature type="domain" description="Glycosyl hydrolase family 13 catalytic" evidence="3">
    <location>
        <begin position="100"/>
        <end position="545"/>
    </location>
</feature>
<dbReference type="InterPro" id="IPR006047">
    <property type="entry name" value="GH13_cat_dom"/>
</dbReference>